<name>A0A937CWH5_9HYPH</name>
<accession>A0A937CWH5</accession>
<feature type="domain" description="PNPLA" evidence="5">
    <location>
        <begin position="39"/>
        <end position="221"/>
    </location>
</feature>
<dbReference type="RefSeq" id="WP_202057227.1">
    <property type="nucleotide sequence ID" value="NZ_JAEQMY010000007.1"/>
</dbReference>
<dbReference type="Proteomes" id="UP000605848">
    <property type="component" value="Unassembled WGS sequence"/>
</dbReference>
<dbReference type="GO" id="GO:0016787">
    <property type="term" value="F:hydrolase activity"/>
    <property type="evidence" value="ECO:0007669"/>
    <property type="project" value="UniProtKB-UniRule"/>
</dbReference>
<feature type="short sequence motif" description="DGA/G" evidence="4">
    <location>
        <begin position="208"/>
        <end position="210"/>
    </location>
</feature>
<dbReference type="Pfam" id="PF01734">
    <property type="entry name" value="Patatin"/>
    <property type="match status" value="1"/>
</dbReference>
<evidence type="ECO:0000256" key="3">
    <source>
        <dbReference type="ARBA" id="ARBA00023098"/>
    </source>
</evidence>
<dbReference type="AlphaFoldDB" id="A0A937CWH5"/>
<protein>
    <submittedName>
        <fullName evidence="6">Patatin-like phospholipase family protein</fullName>
    </submittedName>
</protein>
<sequence>MNLLNPITEPLPLAQTGILPPARSSRLKTAGTRPRRISLALQGGGAFGAFTWGVLDRFLEEDVSFDVVSGASAGAMNAVLLASGLAQGGAAEARATLERFWRKVSEVGSHSRFLTSNPILTRVTSHLSPYQFNPFDLSPLRDILTTEVDIEAVCRRAPVRLLLGATRVRDGALRLFRNKELTYDVVLASACLPQLHQAVLIDGEPHWDGGYAANPPLMPLVTATRASDLVVVQIIPTNDADLPTTSGAIDKRVNQITFSNSLQRDLEALSMMAQLCREGDMQGSSLGRKLQRLKLHHLIAEDHVDGLSGLSFMNTDWGHLQHLRDQGRSAAEAWLARQAKH</sequence>
<feature type="short sequence motif" description="GXSXG" evidence="4">
    <location>
        <begin position="70"/>
        <end position="74"/>
    </location>
</feature>
<proteinExistence type="predicted"/>
<dbReference type="SUPFAM" id="SSF52151">
    <property type="entry name" value="FabD/lysophospholipase-like"/>
    <property type="match status" value="1"/>
</dbReference>
<comment type="caution">
    <text evidence="6">The sequence shown here is derived from an EMBL/GenBank/DDBJ whole genome shotgun (WGS) entry which is preliminary data.</text>
</comment>
<evidence type="ECO:0000256" key="4">
    <source>
        <dbReference type="PROSITE-ProRule" id="PRU01161"/>
    </source>
</evidence>
<dbReference type="InterPro" id="IPR016035">
    <property type="entry name" value="Acyl_Trfase/lysoPLipase"/>
</dbReference>
<reference evidence="6" key="1">
    <citation type="submission" date="2021-01" db="EMBL/GenBank/DDBJ databases">
        <title>Microvirga sp.</title>
        <authorList>
            <person name="Kim M.K."/>
        </authorList>
    </citation>
    <scope>NUCLEOTIDE SEQUENCE</scope>
    <source>
        <strain evidence="6">5420S-16</strain>
    </source>
</reference>
<dbReference type="PANTHER" id="PTHR14226">
    <property type="entry name" value="NEUROPATHY TARGET ESTERASE/SWISS CHEESE D.MELANOGASTER"/>
    <property type="match status" value="1"/>
</dbReference>
<dbReference type="PROSITE" id="PS51635">
    <property type="entry name" value="PNPLA"/>
    <property type="match status" value="1"/>
</dbReference>
<evidence type="ECO:0000259" key="5">
    <source>
        <dbReference type="PROSITE" id="PS51635"/>
    </source>
</evidence>
<dbReference type="EMBL" id="JAEQMY010000007">
    <property type="protein sequence ID" value="MBL0403633.1"/>
    <property type="molecule type" value="Genomic_DNA"/>
</dbReference>
<evidence type="ECO:0000256" key="2">
    <source>
        <dbReference type="ARBA" id="ARBA00022963"/>
    </source>
</evidence>
<dbReference type="InterPro" id="IPR002641">
    <property type="entry name" value="PNPLA_dom"/>
</dbReference>
<evidence type="ECO:0000313" key="6">
    <source>
        <dbReference type="EMBL" id="MBL0403633.1"/>
    </source>
</evidence>
<feature type="active site" description="Nucleophile" evidence="4">
    <location>
        <position position="72"/>
    </location>
</feature>
<dbReference type="GO" id="GO:0016042">
    <property type="term" value="P:lipid catabolic process"/>
    <property type="evidence" value="ECO:0007669"/>
    <property type="project" value="UniProtKB-UniRule"/>
</dbReference>
<keyword evidence="1 4" id="KW-0378">Hydrolase</keyword>
<keyword evidence="2 4" id="KW-0442">Lipid degradation</keyword>
<dbReference type="PANTHER" id="PTHR14226:SF78">
    <property type="entry name" value="SLR0060 PROTEIN"/>
    <property type="match status" value="1"/>
</dbReference>
<keyword evidence="7" id="KW-1185">Reference proteome</keyword>
<evidence type="ECO:0000256" key="1">
    <source>
        <dbReference type="ARBA" id="ARBA00022801"/>
    </source>
</evidence>
<dbReference type="Gene3D" id="3.40.1090.10">
    <property type="entry name" value="Cytosolic phospholipase A2 catalytic domain"/>
    <property type="match status" value="2"/>
</dbReference>
<keyword evidence="3 4" id="KW-0443">Lipid metabolism</keyword>
<dbReference type="InterPro" id="IPR050301">
    <property type="entry name" value="NTE"/>
</dbReference>
<evidence type="ECO:0000313" key="7">
    <source>
        <dbReference type="Proteomes" id="UP000605848"/>
    </source>
</evidence>
<feature type="active site" description="Proton acceptor" evidence="4">
    <location>
        <position position="208"/>
    </location>
</feature>
<gene>
    <name evidence="6" type="ORF">JKG68_06600</name>
</gene>
<organism evidence="6 7">
    <name type="scientific">Microvirga aerilata</name>
    <dbReference type="NCBI Taxonomy" id="670292"/>
    <lineage>
        <taxon>Bacteria</taxon>
        <taxon>Pseudomonadati</taxon>
        <taxon>Pseudomonadota</taxon>
        <taxon>Alphaproteobacteria</taxon>
        <taxon>Hyphomicrobiales</taxon>
        <taxon>Methylobacteriaceae</taxon>
        <taxon>Microvirga</taxon>
    </lineage>
</organism>
<feature type="short sequence motif" description="GXGXXG" evidence="4">
    <location>
        <begin position="43"/>
        <end position="48"/>
    </location>
</feature>